<dbReference type="PROSITE" id="PS51897">
    <property type="entry name" value="ANNEXIN_2"/>
    <property type="match status" value="1"/>
</dbReference>
<dbReference type="GO" id="GO:0012506">
    <property type="term" value="C:vesicle membrane"/>
    <property type="evidence" value="ECO:0007669"/>
    <property type="project" value="TreeGrafter"/>
</dbReference>
<evidence type="ECO:0008006" key="7">
    <source>
        <dbReference type="Google" id="ProtNLM"/>
    </source>
</evidence>
<proteinExistence type="inferred from homology"/>
<dbReference type="GO" id="GO:0005886">
    <property type="term" value="C:plasma membrane"/>
    <property type="evidence" value="ECO:0007669"/>
    <property type="project" value="TreeGrafter"/>
</dbReference>
<sequence>MYMSQLPFPQPTHDSGNYAPPLNPYPPPPPGYQLASYTPPADYAEPRGYSTDNYVPPPSLVLPPSYGEAVEPAIVLYRNTMIHNPKFSGGQLQRYTAIDADIDAILACSKSNSKSRPKGADSRIAALIKTLTQLGPLKMEVVVQEFHTHPNNQKGSILRQFIEDETTGDVQGALFGLIRGPLKYDASRVHYAIKSLPIKEKILHEIFLELTPQELSLLAYVYQQMHKTQMLAHWHKHDVSDENWRLYKAVMHPQRRVLPTQAQNYDARLLMDDVQALHKMQEYTSKEKEKAFTEIFTGRTREHLIQVCRTYREKHNKAMSQVIRSSFLGDYRSALLFIVAGCDEDPRHPETDPQAIRDAKRIEETMVGMGTNKELLAMRVLRAHWSRSRMDRVIAAFPLCNEKHLQLADRVKGEKGGVLSTQGFQDFKLLISALLWDM</sequence>
<keyword evidence="6" id="KW-1185">Reference proteome</keyword>
<dbReference type="Gene3D" id="1.10.220.10">
    <property type="entry name" value="Annexin"/>
    <property type="match status" value="1"/>
</dbReference>
<evidence type="ECO:0000256" key="3">
    <source>
        <dbReference type="ARBA" id="ARBA00023216"/>
    </source>
</evidence>
<dbReference type="PANTHER" id="PTHR10502">
    <property type="entry name" value="ANNEXIN"/>
    <property type="match status" value="1"/>
</dbReference>
<dbReference type="SMART" id="SM00335">
    <property type="entry name" value="ANX"/>
    <property type="match status" value="1"/>
</dbReference>
<organism evidence="5 6">
    <name type="scientific">Mycena albidolilacea</name>
    <dbReference type="NCBI Taxonomy" id="1033008"/>
    <lineage>
        <taxon>Eukaryota</taxon>
        <taxon>Fungi</taxon>
        <taxon>Dikarya</taxon>
        <taxon>Basidiomycota</taxon>
        <taxon>Agaricomycotina</taxon>
        <taxon>Agaricomycetes</taxon>
        <taxon>Agaricomycetidae</taxon>
        <taxon>Agaricales</taxon>
        <taxon>Marasmiineae</taxon>
        <taxon>Mycenaceae</taxon>
        <taxon>Mycena</taxon>
    </lineage>
</organism>
<dbReference type="GO" id="GO:0001786">
    <property type="term" value="F:phosphatidylserine binding"/>
    <property type="evidence" value="ECO:0007669"/>
    <property type="project" value="TreeGrafter"/>
</dbReference>
<dbReference type="GO" id="GO:0005544">
    <property type="term" value="F:calcium-dependent phospholipid binding"/>
    <property type="evidence" value="ECO:0007669"/>
    <property type="project" value="InterPro"/>
</dbReference>
<comment type="caution">
    <text evidence="5">The sequence shown here is derived from an EMBL/GenBank/DDBJ whole genome shotgun (WGS) entry which is preliminary data.</text>
</comment>
<evidence type="ECO:0000313" key="5">
    <source>
        <dbReference type="EMBL" id="KAJ7352123.1"/>
    </source>
</evidence>
<dbReference type="GO" id="GO:0005737">
    <property type="term" value="C:cytoplasm"/>
    <property type="evidence" value="ECO:0007669"/>
    <property type="project" value="TreeGrafter"/>
</dbReference>
<dbReference type="Pfam" id="PF00191">
    <property type="entry name" value="Annexin"/>
    <property type="match status" value="1"/>
</dbReference>
<dbReference type="AlphaFoldDB" id="A0AAD7EV90"/>
<feature type="region of interest" description="Disordered" evidence="4">
    <location>
        <begin position="1"/>
        <end position="50"/>
    </location>
</feature>
<dbReference type="GO" id="GO:0005634">
    <property type="term" value="C:nucleus"/>
    <property type="evidence" value="ECO:0007669"/>
    <property type="project" value="TreeGrafter"/>
</dbReference>
<name>A0AAD7EV90_9AGAR</name>
<comment type="similarity">
    <text evidence="1">Belongs to the annexin family.</text>
</comment>
<dbReference type="InterPro" id="IPR037104">
    <property type="entry name" value="Annexin_sf"/>
</dbReference>
<keyword evidence="2" id="KW-0677">Repeat</keyword>
<reference evidence="5" key="1">
    <citation type="submission" date="2023-03" db="EMBL/GenBank/DDBJ databases">
        <title>Massive genome expansion in bonnet fungi (Mycena s.s.) driven by repeated elements and novel gene families across ecological guilds.</title>
        <authorList>
            <consortium name="Lawrence Berkeley National Laboratory"/>
            <person name="Harder C.B."/>
            <person name="Miyauchi S."/>
            <person name="Viragh M."/>
            <person name="Kuo A."/>
            <person name="Thoen E."/>
            <person name="Andreopoulos B."/>
            <person name="Lu D."/>
            <person name="Skrede I."/>
            <person name="Drula E."/>
            <person name="Henrissat B."/>
            <person name="Morin E."/>
            <person name="Kohler A."/>
            <person name="Barry K."/>
            <person name="LaButti K."/>
            <person name="Morin E."/>
            <person name="Salamov A."/>
            <person name="Lipzen A."/>
            <person name="Mereny Z."/>
            <person name="Hegedus B."/>
            <person name="Baldrian P."/>
            <person name="Stursova M."/>
            <person name="Weitz H."/>
            <person name="Taylor A."/>
            <person name="Grigoriev I.V."/>
            <person name="Nagy L.G."/>
            <person name="Martin F."/>
            <person name="Kauserud H."/>
        </authorList>
    </citation>
    <scope>NUCLEOTIDE SEQUENCE</scope>
    <source>
        <strain evidence="5">CBHHK002</strain>
    </source>
</reference>
<dbReference type="InterPro" id="IPR018502">
    <property type="entry name" value="Annexin_repeat"/>
</dbReference>
<protein>
    <recommendedName>
        <fullName evidence="7">Annexin</fullName>
    </recommendedName>
</protein>
<dbReference type="SUPFAM" id="SSF47874">
    <property type="entry name" value="Annexin"/>
    <property type="match status" value="1"/>
</dbReference>
<dbReference type="EMBL" id="JARIHO010000012">
    <property type="protein sequence ID" value="KAJ7352123.1"/>
    <property type="molecule type" value="Genomic_DNA"/>
</dbReference>
<feature type="compositionally biased region" description="Pro residues" evidence="4">
    <location>
        <begin position="21"/>
        <end position="31"/>
    </location>
</feature>
<evidence type="ECO:0000256" key="2">
    <source>
        <dbReference type="ARBA" id="ARBA00022737"/>
    </source>
</evidence>
<evidence type="ECO:0000313" key="6">
    <source>
        <dbReference type="Proteomes" id="UP001218218"/>
    </source>
</evidence>
<accession>A0AAD7EV90</accession>
<dbReference type="Proteomes" id="UP001218218">
    <property type="component" value="Unassembled WGS sequence"/>
</dbReference>
<gene>
    <name evidence="5" type="ORF">DFH08DRAFT_79388</name>
</gene>
<keyword evidence="3" id="KW-0041">Annexin</keyword>
<dbReference type="GO" id="GO:0005509">
    <property type="term" value="F:calcium ion binding"/>
    <property type="evidence" value="ECO:0007669"/>
    <property type="project" value="InterPro"/>
</dbReference>
<evidence type="ECO:0000256" key="1">
    <source>
        <dbReference type="ARBA" id="ARBA00007831"/>
    </source>
</evidence>
<evidence type="ECO:0000256" key="4">
    <source>
        <dbReference type="SAM" id="MobiDB-lite"/>
    </source>
</evidence>
<dbReference type="PANTHER" id="PTHR10502:SF102">
    <property type="entry name" value="ANNEXIN B11"/>
    <property type="match status" value="1"/>
</dbReference>